<evidence type="ECO:0000259" key="2">
    <source>
        <dbReference type="Pfam" id="PF13478"/>
    </source>
</evidence>
<dbReference type="EMBL" id="QASA01000001">
    <property type="protein sequence ID" value="RDC66300.1"/>
    <property type="molecule type" value="Genomic_DNA"/>
</dbReference>
<protein>
    <submittedName>
        <fullName evidence="3">Putative xanthine dehydrogenase subunit</fullName>
        <ecNumber evidence="3">1.-.-.-</ecNumber>
    </submittedName>
</protein>
<dbReference type="GO" id="GO:0016491">
    <property type="term" value="F:oxidoreductase activity"/>
    <property type="evidence" value="ECO:0007669"/>
    <property type="project" value="UniProtKB-KW"/>
</dbReference>
<dbReference type="InterPro" id="IPR003777">
    <property type="entry name" value="XdhC_CoxI"/>
</dbReference>
<dbReference type="Pfam" id="PF02625">
    <property type="entry name" value="XdhC_CoxI"/>
    <property type="match status" value="1"/>
</dbReference>
<dbReference type="Pfam" id="PF13478">
    <property type="entry name" value="XdhC_C"/>
    <property type="match status" value="1"/>
</dbReference>
<dbReference type="PANTHER" id="PTHR30388:SF6">
    <property type="entry name" value="XANTHINE DEHYDROGENASE SUBUNIT A-RELATED"/>
    <property type="match status" value="1"/>
</dbReference>
<evidence type="ECO:0000313" key="3">
    <source>
        <dbReference type="EMBL" id="RDC66300.1"/>
    </source>
</evidence>
<dbReference type="OrthoDB" id="9773039at2"/>
<keyword evidence="3" id="KW-0560">Oxidoreductase</keyword>
<accession>A0A369QPI6</accession>
<proteinExistence type="predicted"/>
<evidence type="ECO:0000259" key="1">
    <source>
        <dbReference type="Pfam" id="PF02625"/>
    </source>
</evidence>
<reference evidence="3 4" key="1">
    <citation type="submission" date="2018-04" db="EMBL/GenBank/DDBJ databases">
        <title>Adhaeribacter sp. HMF7616 genome sequencing and assembly.</title>
        <authorList>
            <person name="Kang H."/>
            <person name="Kang J."/>
            <person name="Cha I."/>
            <person name="Kim H."/>
            <person name="Joh K."/>
        </authorList>
    </citation>
    <scope>NUCLEOTIDE SEQUENCE [LARGE SCALE GENOMIC DNA]</scope>
    <source>
        <strain evidence="3 4">HMF7616</strain>
    </source>
</reference>
<comment type="caution">
    <text evidence="3">The sequence shown here is derived from an EMBL/GenBank/DDBJ whole genome shotgun (WGS) entry which is preliminary data.</text>
</comment>
<name>A0A369QPI6_9BACT</name>
<feature type="domain" description="XdhC Rossmann" evidence="2">
    <location>
        <begin position="208"/>
        <end position="352"/>
    </location>
</feature>
<dbReference type="Proteomes" id="UP000253919">
    <property type="component" value="Unassembled WGS sequence"/>
</dbReference>
<sequence>MKEIQDIVRAYDVASQLKKRTALATVVQVEGSAYRRPGARMLVTEDGELTGAISGGCLEGDALRKARLVMAQQKALLVTYDTTDDDDSRLGVGLGCNGIIQILIEPIADENPDNPIALLRSVLSQRQQGVVVTLFSLQNRMGLQPGTCLLLPEKAAARGHVQPTALQELLAQEAMQVLKNQKSVIRNYQVQDKVISAFVEYLRPPVSVIVLGAGNDIQPLVQMASILGWLVTVIDGRTNYAVKNRFPLADKVLLAKPPQVLDLIPVDGQTVFLLMTHNYNFDIAMLRQLIPLAVPYVGVLGPKKKLTQMLTELQDEGLRFTPDQMQKVYGPLGLDIGAETPEEIALSVLSEIKAVLTGKPGTALRNKPEAIHDRTIIETPIPVTAAQPVPDAVA</sequence>
<organism evidence="3 4">
    <name type="scientific">Adhaeribacter pallidiroseus</name>
    <dbReference type="NCBI Taxonomy" id="2072847"/>
    <lineage>
        <taxon>Bacteria</taxon>
        <taxon>Pseudomonadati</taxon>
        <taxon>Bacteroidota</taxon>
        <taxon>Cytophagia</taxon>
        <taxon>Cytophagales</taxon>
        <taxon>Hymenobacteraceae</taxon>
        <taxon>Adhaeribacter</taxon>
    </lineage>
</organism>
<keyword evidence="4" id="KW-1185">Reference proteome</keyword>
<dbReference type="Gene3D" id="3.40.50.720">
    <property type="entry name" value="NAD(P)-binding Rossmann-like Domain"/>
    <property type="match status" value="1"/>
</dbReference>
<dbReference type="AlphaFoldDB" id="A0A369QPI6"/>
<dbReference type="EC" id="1.-.-.-" evidence="3"/>
<dbReference type="InterPro" id="IPR027051">
    <property type="entry name" value="XdhC_Rossmann_dom"/>
</dbReference>
<evidence type="ECO:0000313" key="4">
    <source>
        <dbReference type="Proteomes" id="UP000253919"/>
    </source>
</evidence>
<gene>
    <name evidence="3" type="ORF">AHMF7616_04931</name>
</gene>
<dbReference type="InterPro" id="IPR052698">
    <property type="entry name" value="MoCofactor_Util/Proc"/>
</dbReference>
<feature type="domain" description="XdhC- CoxI" evidence="1">
    <location>
        <begin position="19"/>
        <end position="81"/>
    </location>
</feature>
<dbReference type="PANTHER" id="PTHR30388">
    <property type="entry name" value="ALDEHYDE OXIDOREDUCTASE MOLYBDENUM COFACTOR ASSEMBLY PROTEIN"/>
    <property type="match status" value="1"/>
</dbReference>
<dbReference type="RefSeq" id="WP_115375184.1">
    <property type="nucleotide sequence ID" value="NZ_QASA01000001.1"/>
</dbReference>